<dbReference type="InterPro" id="IPR006059">
    <property type="entry name" value="SBP"/>
</dbReference>
<keyword evidence="2" id="KW-0732">Signal</keyword>
<dbReference type="Proteomes" id="UP000013085">
    <property type="component" value="Unassembled WGS sequence"/>
</dbReference>
<protein>
    <submittedName>
        <fullName evidence="3">Multiple sugar ABC transporter substrate-binding protein</fullName>
    </submittedName>
</protein>
<organism evidence="3 4">
    <name type="scientific">[Clostridium] clostridioforme 90A8</name>
    <dbReference type="NCBI Taxonomy" id="999408"/>
    <lineage>
        <taxon>Bacteria</taxon>
        <taxon>Bacillati</taxon>
        <taxon>Bacillota</taxon>
        <taxon>Clostridia</taxon>
        <taxon>Lachnospirales</taxon>
        <taxon>Lachnospiraceae</taxon>
        <taxon>Enterocloster</taxon>
    </lineage>
</organism>
<feature type="compositionally biased region" description="Basic and acidic residues" evidence="1">
    <location>
        <begin position="32"/>
        <end position="55"/>
    </location>
</feature>
<gene>
    <name evidence="3" type="ORF">HMPREF1090_03470</name>
</gene>
<dbReference type="PANTHER" id="PTHR43649">
    <property type="entry name" value="ARABINOSE-BINDING PROTEIN-RELATED"/>
    <property type="match status" value="1"/>
</dbReference>
<dbReference type="AlphaFoldDB" id="A0A0E2H7V9"/>
<accession>A0A0E2H7V9</accession>
<proteinExistence type="predicted"/>
<dbReference type="PROSITE" id="PS51257">
    <property type="entry name" value="PROKAR_LIPOPROTEIN"/>
    <property type="match status" value="1"/>
</dbReference>
<dbReference type="SUPFAM" id="SSF53850">
    <property type="entry name" value="Periplasmic binding protein-like II"/>
    <property type="match status" value="1"/>
</dbReference>
<feature type="chain" id="PRO_5002395478" evidence="2">
    <location>
        <begin position="26"/>
        <end position="465"/>
    </location>
</feature>
<dbReference type="Pfam" id="PF01547">
    <property type="entry name" value="SBP_bac_1"/>
    <property type="match status" value="1"/>
</dbReference>
<evidence type="ECO:0000313" key="4">
    <source>
        <dbReference type="Proteomes" id="UP000013085"/>
    </source>
</evidence>
<name>A0A0E2H7V9_9FIRM</name>
<dbReference type="PATRIC" id="fig|999408.3.peg.3753"/>
<feature type="signal peptide" evidence="2">
    <location>
        <begin position="1"/>
        <end position="25"/>
    </location>
</feature>
<dbReference type="GeneID" id="57963893"/>
<evidence type="ECO:0000313" key="3">
    <source>
        <dbReference type="EMBL" id="ENZ12347.1"/>
    </source>
</evidence>
<reference evidence="3 4" key="1">
    <citation type="submission" date="2013-01" db="EMBL/GenBank/DDBJ databases">
        <title>The Genome Sequence of Clostridium clostridioforme 90A8.</title>
        <authorList>
            <consortium name="The Broad Institute Genome Sequencing Platform"/>
            <person name="Earl A."/>
            <person name="Ward D."/>
            <person name="Feldgarden M."/>
            <person name="Gevers D."/>
            <person name="Courvalin P."/>
            <person name="Lambert T."/>
            <person name="Walker B."/>
            <person name="Young S.K."/>
            <person name="Zeng Q."/>
            <person name="Gargeya S."/>
            <person name="Fitzgerald M."/>
            <person name="Haas B."/>
            <person name="Abouelleil A."/>
            <person name="Alvarado L."/>
            <person name="Arachchi H.M."/>
            <person name="Berlin A.M."/>
            <person name="Chapman S.B."/>
            <person name="Dewar J."/>
            <person name="Goldberg J."/>
            <person name="Griggs A."/>
            <person name="Gujja S."/>
            <person name="Hansen M."/>
            <person name="Howarth C."/>
            <person name="Imamovic A."/>
            <person name="Larimer J."/>
            <person name="McCowan C."/>
            <person name="Murphy C."/>
            <person name="Neiman D."/>
            <person name="Pearson M."/>
            <person name="Priest M."/>
            <person name="Roberts A."/>
            <person name="Saif S."/>
            <person name="Shea T."/>
            <person name="Sisk P."/>
            <person name="Sykes S."/>
            <person name="Wortman J."/>
            <person name="Nusbaum C."/>
            <person name="Birren B."/>
        </authorList>
    </citation>
    <scope>NUCLEOTIDE SEQUENCE [LARGE SCALE GENOMIC DNA]</scope>
    <source>
        <strain evidence="3 4">90A8</strain>
    </source>
</reference>
<dbReference type="HOGENOM" id="CLU_031285_10_1_9"/>
<dbReference type="EMBL" id="AGYR01000039">
    <property type="protein sequence ID" value="ENZ12347.1"/>
    <property type="molecule type" value="Genomic_DNA"/>
</dbReference>
<dbReference type="Gene3D" id="3.40.190.10">
    <property type="entry name" value="Periplasmic binding protein-like II"/>
    <property type="match status" value="1"/>
</dbReference>
<dbReference type="InterPro" id="IPR050490">
    <property type="entry name" value="Bact_solute-bd_prot1"/>
</dbReference>
<comment type="caution">
    <text evidence="3">The sequence shown here is derived from an EMBL/GenBank/DDBJ whole genome shotgun (WGS) entry which is preliminary data.</text>
</comment>
<dbReference type="PANTHER" id="PTHR43649:SF12">
    <property type="entry name" value="DIACETYLCHITOBIOSE BINDING PROTEIN DASA"/>
    <property type="match status" value="1"/>
</dbReference>
<dbReference type="RefSeq" id="WP_002593609.1">
    <property type="nucleotide sequence ID" value="NZ_KB850979.1"/>
</dbReference>
<feature type="region of interest" description="Disordered" evidence="1">
    <location>
        <begin position="25"/>
        <end position="55"/>
    </location>
</feature>
<evidence type="ECO:0000256" key="2">
    <source>
        <dbReference type="SAM" id="SignalP"/>
    </source>
</evidence>
<evidence type="ECO:0000256" key="1">
    <source>
        <dbReference type="SAM" id="MobiDB-lite"/>
    </source>
</evidence>
<sequence>MKKRFLSAMLSVAMAASLVTGCAGSSSGTADTKAENAKTGDTKADGGAEAEKKDTQAASGEYVTLTVMDGYAPEDPHGQYIYQYAEEFMKENPDIKVEIQAIASGDIYTKLAAMATSPDDLPTMFFTSADQVPTLYDLGLTEDLANWMDKEAIDGLANGVMDACTIDGQMTYYPVAVQPQAVIYRMDRFEEAGLEVPATWDEFVDCAKALTKDSDGDGQVDQWGFSMVGSNNSSGQSRFMSYLWSSGYELAYREDGSDEWKTDITTDPAFVDVFSKWTDMNNVEGVVPTGITEVDYPTAANYFAMGYTSMFLTGPNALGVAYANNPELKGKLGSFKLPGEYSGTMLGAEGYAITTKSTDAQKAAAAKYLEFFTSHDKDMKFWESSGKIPSTTEGQKVSYITGDDYAGFLKQIEDGCRPTLAFAGISGLKSALGDAYAAVFSNEKTNGQAVEQLVKDLGQLLEDYN</sequence>